<organism evidence="2 3">
    <name type="scientific">Candidatus Francisella endociliophora</name>
    <dbReference type="NCBI Taxonomy" id="653937"/>
    <lineage>
        <taxon>Bacteria</taxon>
        <taxon>Pseudomonadati</taxon>
        <taxon>Pseudomonadota</taxon>
        <taxon>Gammaproteobacteria</taxon>
        <taxon>Thiotrichales</taxon>
        <taxon>Francisellaceae</taxon>
        <taxon>Francisella</taxon>
    </lineage>
</organism>
<proteinExistence type="predicted"/>
<keyword evidence="1" id="KW-0472">Membrane</keyword>
<accession>A0A097EP93</accession>
<evidence type="ECO:0000313" key="3">
    <source>
        <dbReference type="Proteomes" id="UP000029672"/>
    </source>
</evidence>
<gene>
    <name evidence="2" type="ORF">LO80_04975</name>
</gene>
<evidence type="ECO:0000313" key="2">
    <source>
        <dbReference type="EMBL" id="AIT09383.1"/>
    </source>
</evidence>
<sequence>MKIKSRKIRGSSLPIVLIISFVILITVSALAYNFHRDLGTIRVLLKDDNYEQINQDNVDDIPDNIPDSDYTIGTQIVGDYKFINNIITVDPLFYTFNTNSELYNAEPHVINYQIKHEIYHKDVRLSAETVSINKLPDYALEQYSEKLIPLNIPYLNIKSFTEDQKENLLDSNGRIIDSFNGNVGYLEKEQDMLVVNIGNESQTIDLKSYKLDENYNVSIGWNLIKGHWEIMLAIYDQDHLLISSTKLESLEESSTLNQIIVNLSDFKTIHNENSLVDVAMAKWYFNSSQQLPRLLLATGEEQNENRVDVRLYDVFYETRKSRYEAEYMGEINDIGQITPAEFHITPLDSNMNLGTSDVFILAGDKLYDLGKLSDKKISNGDKEEISLNLKTEKPPIFVKKADGSFYVITYDSNGYNQYSYTLSSKVISGQRVELFNNENLEKIIVKDGVKYAITDKSIYVINFANEIINRINVSEYLINHNQQNDEG</sequence>
<dbReference type="AlphaFoldDB" id="A0A097EP93"/>
<evidence type="ECO:0000256" key="1">
    <source>
        <dbReference type="SAM" id="Phobius"/>
    </source>
</evidence>
<keyword evidence="1" id="KW-1133">Transmembrane helix</keyword>
<dbReference type="STRING" id="1547445.LO80_04975"/>
<protein>
    <submittedName>
        <fullName evidence="2">Uncharacterized protein</fullName>
    </submittedName>
</protein>
<dbReference type="HOGENOM" id="CLU_031780_0_0_6"/>
<dbReference type="RefSeq" id="WP_040009109.1">
    <property type="nucleotide sequence ID" value="NZ_CP009574.1"/>
</dbReference>
<dbReference type="EMBL" id="CP009574">
    <property type="protein sequence ID" value="AIT09383.1"/>
    <property type="molecule type" value="Genomic_DNA"/>
</dbReference>
<dbReference type="KEGG" id="frf:LO80_04975"/>
<dbReference type="Proteomes" id="UP000029672">
    <property type="component" value="Chromosome"/>
</dbReference>
<keyword evidence="1" id="KW-0812">Transmembrane</keyword>
<dbReference type="OrthoDB" id="6026722at2"/>
<keyword evidence="3" id="KW-1185">Reference proteome</keyword>
<feature type="transmembrane region" description="Helical" evidence="1">
    <location>
        <begin position="12"/>
        <end position="32"/>
    </location>
</feature>
<name>A0A097EP93_9GAMM</name>
<reference evidence="2 3" key="1">
    <citation type="submission" date="2014-10" db="EMBL/GenBank/DDBJ databases">
        <title>Whole genome sequence of Francisella endociliophora strain FSC1006, isolated from a laboratory culture of the marine ciliate Euplotes raikovi.</title>
        <authorList>
            <person name="Granberg M."/>
            <person name="Backman S."/>
            <person name="Lundmark E."/>
            <person name="Nilsson E."/>
            <person name="Karlsson E."/>
            <person name="Thelaus J."/>
            <person name="Ohrman C."/>
            <person name="Larkeryd A."/>
            <person name="Stenberg P."/>
        </authorList>
    </citation>
    <scope>NUCLEOTIDE SEQUENCE [LARGE SCALE GENOMIC DNA]</scope>
    <source>
        <strain evidence="2 3">FSC1006</strain>
    </source>
</reference>